<evidence type="ECO:0000313" key="1">
    <source>
        <dbReference type="EMBL" id="MCC8363758.1"/>
    </source>
</evidence>
<organism evidence="1 2">
    <name type="scientific">Noviluteimonas lactosilytica</name>
    <dbReference type="NCBI Taxonomy" id="2888523"/>
    <lineage>
        <taxon>Bacteria</taxon>
        <taxon>Pseudomonadati</taxon>
        <taxon>Pseudomonadota</taxon>
        <taxon>Gammaproteobacteria</taxon>
        <taxon>Lysobacterales</taxon>
        <taxon>Lysobacteraceae</taxon>
        <taxon>Noviluteimonas</taxon>
    </lineage>
</organism>
<dbReference type="Proteomes" id="UP001165293">
    <property type="component" value="Unassembled WGS sequence"/>
</dbReference>
<sequence>MYATTRRYEGVTDPGEAGRRVNEGFVPLIRQMPGFVAYYWADAGGGVMISTSVFQDLAGVEDCNRQAADWVRQNMAPLLPNPPQITAGEVVAHTAKQG</sequence>
<evidence type="ECO:0008006" key="3">
    <source>
        <dbReference type="Google" id="ProtNLM"/>
    </source>
</evidence>
<proteinExistence type="predicted"/>
<gene>
    <name evidence="1" type="ORF">LK996_11815</name>
</gene>
<accession>A0ABS8JJH7</accession>
<keyword evidence="2" id="KW-1185">Reference proteome</keyword>
<protein>
    <recommendedName>
        <fullName evidence="3">ABM domain-containing protein</fullName>
    </recommendedName>
</protein>
<dbReference type="EMBL" id="JAJGAK010000002">
    <property type="protein sequence ID" value="MCC8363758.1"/>
    <property type="molecule type" value="Genomic_DNA"/>
</dbReference>
<name>A0ABS8JJH7_9GAMM</name>
<evidence type="ECO:0000313" key="2">
    <source>
        <dbReference type="Proteomes" id="UP001165293"/>
    </source>
</evidence>
<comment type="caution">
    <text evidence="1">The sequence shown here is derived from an EMBL/GenBank/DDBJ whole genome shotgun (WGS) entry which is preliminary data.</text>
</comment>
<reference evidence="1" key="1">
    <citation type="submission" date="2021-10" db="EMBL/GenBank/DDBJ databases">
        <authorList>
            <person name="Lyu M."/>
            <person name="Wang X."/>
            <person name="Meng X."/>
            <person name="Xu K."/>
        </authorList>
    </citation>
    <scope>NUCLEOTIDE SEQUENCE</scope>
    <source>
        <strain evidence="1">A6</strain>
    </source>
</reference>
<dbReference type="RefSeq" id="WP_230527473.1">
    <property type="nucleotide sequence ID" value="NZ_JAJGAK010000002.1"/>
</dbReference>